<gene>
    <name evidence="2" type="ORF">JOQ06_008005</name>
</gene>
<organism evidence="2 3">
    <name type="scientific">Pogonophryne albipinna</name>
    <dbReference type="NCBI Taxonomy" id="1090488"/>
    <lineage>
        <taxon>Eukaryota</taxon>
        <taxon>Metazoa</taxon>
        <taxon>Chordata</taxon>
        <taxon>Craniata</taxon>
        <taxon>Vertebrata</taxon>
        <taxon>Euteleostomi</taxon>
        <taxon>Actinopterygii</taxon>
        <taxon>Neopterygii</taxon>
        <taxon>Teleostei</taxon>
        <taxon>Neoteleostei</taxon>
        <taxon>Acanthomorphata</taxon>
        <taxon>Eupercaria</taxon>
        <taxon>Perciformes</taxon>
        <taxon>Notothenioidei</taxon>
        <taxon>Pogonophryne</taxon>
    </lineage>
</organism>
<reference evidence="2" key="1">
    <citation type="submission" date="2022-11" db="EMBL/GenBank/DDBJ databases">
        <title>Chromosome-level genome of Pogonophryne albipinna.</title>
        <authorList>
            <person name="Jo E."/>
        </authorList>
    </citation>
    <scope>NUCLEOTIDE SEQUENCE</scope>
    <source>
        <strain evidence="2">SGF0006</strain>
        <tissue evidence="2">Muscle</tissue>
    </source>
</reference>
<keyword evidence="3" id="KW-1185">Reference proteome</keyword>
<sequence>MCSGAKRLQQLVTGLELTADRGSAWGQLASPPITLRSQRPQRPDNMAKKKNTHPEALTPTGPPALEMPLGADGNLEQ</sequence>
<dbReference type="EMBL" id="JAPTMU010000020">
    <property type="protein sequence ID" value="KAJ4925819.1"/>
    <property type="molecule type" value="Genomic_DNA"/>
</dbReference>
<comment type="caution">
    <text evidence="2">The sequence shown here is derived from an EMBL/GenBank/DDBJ whole genome shotgun (WGS) entry which is preliminary data.</text>
</comment>
<evidence type="ECO:0000313" key="2">
    <source>
        <dbReference type="EMBL" id="KAJ4925819.1"/>
    </source>
</evidence>
<feature type="region of interest" description="Disordered" evidence="1">
    <location>
        <begin position="22"/>
        <end position="77"/>
    </location>
</feature>
<protein>
    <submittedName>
        <fullName evidence="2">Uncharacterized protein</fullName>
    </submittedName>
</protein>
<proteinExistence type="predicted"/>
<name>A0AAD6AI42_9TELE</name>
<evidence type="ECO:0000256" key="1">
    <source>
        <dbReference type="SAM" id="MobiDB-lite"/>
    </source>
</evidence>
<accession>A0AAD6AI42</accession>
<dbReference type="Proteomes" id="UP001219934">
    <property type="component" value="Unassembled WGS sequence"/>
</dbReference>
<evidence type="ECO:0000313" key="3">
    <source>
        <dbReference type="Proteomes" id="UP001219934"/>
    </source>
</evidence>
<dbReference type="AlphaFoldDB" id="A0AAD6AI42"/>